<keyword evidence="1" id="KW-0812">Transmembrane</keyword>
<feature type="transmembrane region" description="Helical" evidence="1">
    <location>
        <begin position="30"/>
        <end position="48"/>
    </location>
</feature>
<dbReference type="OrthoDB" id="2381463at2"/>
<name>A0A316D7W6_9BACL</name>
<evidence type="ECO:0000313" key="2">
    <source>
        <dbReference type="EMBL" id="PWK11227.1"/>
    </source>
</evidence>
<dbReference type="RefSeq" id="WP_109689793.1">
    <property type="nucleotide sequence ID" value="NZ_QGGL01000011.1"/>
</dbReference>
<protein>
    <recommendedName>
        <fullName evidence="4">Yip1-like protein</fullName>
    </recommendedName>
</protein>
<feature type="transmembrane region" description="Helical" evidence="1">
    <location>
        <begin position="168"/>
        <end position="195"/>
    </location>
</feature>
<comment type="caution">
    <text evidence="2">The sequence shown here is derived from an EMBL/GenBank/DDBJ whole genome shotgun (WGS) entry which is preliminary data.</text>
</comment>
<dbReference type="AlphaFoldDB" id="A0A316D7W6"/>
<evidence type="ECO:0000313" key="3">
    <source>
        <dbReference type="Proteomes" id="UP000245634"/>
    </source>
</evidence>
<sequence>MTDLITILFKPKRTLEKLLMERDMKRSWRATWTIIVLYAVLNLIYFLVGREQLISPFTRMSRGFGLDTASNGVSLALALGVWAVVTLYLLVDTILSRFGWEWFARMGIRMVGGQQYAALSPEEKRERGRLMQLIHPYTLSGVVIASFIGGMISLLSMQTSMAAGESGVGAILLQLIGSGIAFLLSIGSVVLMIVQRVFAVQQVYGVSGARAFWGPFIPYAVLIFLLLALTVALVVFAFVAALQYA</sequence>
<feature type="transmembrane region" description="Helical" evidence="1">
    <location>
        <begin position="134"/>
        <end position="156"/>
    </location>
</feature>
<gene>
    <name evidence="2" type="ORF">C7459_11120</name>
</gene>
<feature type="transmembrane region" description="Helical" evidence="1">
    <location>
        <begin position="68"/>
        <end position="91"/>
    </location>
</feature>
<evidence type="ECO:0000256" key="1">
    <source>
        <dbReference type="SAM" id="Phobius"/>
    </source>
</evidence>
<feature type="transmembrane region" description="Helical" evidence="1">
    <location>
        <begin position="216"/>
        <end position="242"/>
    </location>
</feature>
<keyword evidence="3" id="KW-1185">Reference proteome</keyword>
<keyword evidence="1" id="KW-1133">Transmembrane helix</keyword>
<dbReference type="Proteomes" id="UP000245634">
    <property type="component" value="Unassembled WGS sequence"/>
</dbReference>
<reference evidence="2 3" key="1">
    <citation type="submission" date="2018-05" db="EMBL/GenBank/DDBJ databases">
        <title>Genomic Encyclopedia of Type Strains, Phase IV (KMG-IV): sequencing the most valuable type-strain genomes for metagenomic binning, comparative biology and taxonomic classification.</title>
        <authorList>
            <person name="Goeker M."/>
        </authorList>
    </citation>
    <scope>NUCLEOTIDE SEQUENCE [LARGE SCALE GENOMIC DNA]</scope>
    <source>
        <strain evidence="2 3">DSM 18773</strain>
    </source>
</reference>
<evidence type="ECO:0008006" key="4">
    <source>
        <dbReference type="Google" id="ProtNLM"/>
    </source>
</evidence>
<organism evidence="2 3">
    <name type="scientific">Tumebacillus permanentifrigoris</name>
    <dbReference type="NCBI Taxonomy" id="378543"/>
    <lineage>
        <taxon>Bacteria</taxon>
        <taxon>Bacillati</taxon>
        <taxon>Bacillota</taxon>
        <taxon>Bacilli</taxon>
        <taxon>Bacillales</taxon>
        <taxon>Alicyclobacillaceae</taxon>
        <taxon>Tumebacillus</taxon>
    </lineage>
</organism>
<keyword evidence="1" id="KW-0472">Membrane</keyword>
<accession>A0A316D7W6</accession>
<proteinExistence type="predicted"/>
<dbReference type="EMBL" id="QGGL01000011">
    <property type="protein sequence ID" value="PWK11227.1"/>
    <property type="molecule type" value="Genomic_DNA"/>
</dbReference>